<name>A0A7S4EF64_9STRA</name>
<keyword evidence="4" id="KW-0677">Repeat</keyword>
<feature type="transmembrane region" description="Helical" evidence="11">
    <location>
        <begin position="507"/>
        <end position="528"/>
    </location>
</feature>
<accession>A0A7S4EF64</accession>
<dbReference type="GO" id="GO:0005254">
    <property type="term" value="F:chloride channel activity"/>
    <property type="evidence" value="ECO:0007669"/>
    <property type="project" value="UniProtKB-UniRule"/>
</dbReference>
<keyword evidence="2 11" id="KW-0813">Transport</keyword>
<dbReference type="GO" id="GO:0016020">
    <property type="term" value="C:membrane"/>
    <property type="evidence" value="ECO:0007669"/>
    <property type="project" value="UniProtKB-SubCell"/>
</dbReference>
<feature type="transmembrane region" description="Helical" evidence="11">
    <location>
        <begin position="540"/>
        <end position="565"/>
    </location>
</feature>
<protein>
    <recommendedName>
        <fullName evidence="11">Chloride channel protein</fullName>
    </recommendedName>
</protein>
<dbReference type="Gene3D" id="1.10.3080.10">
    <property type="entry name" value="Clc chloride channel"/>
    <property type="match status" value="1"/>
</dbReference>
<dbReference type="SUPFAM" id="SSF81340">
    <property type="entry name" value="Clc chloride channel"/>
    <property type="match status" value="1"/>
</dbReference>
<evidence type="ECO:0000256" key="2">
    <source>
        <dbReference type="ARBA" id="ARBA00022448"/>
    </source>
</evidence>
<dbReference type="InterPro" id="IPR046342">
    <property type="entry name" value="CBS_dom_sf"/>
</dbReference>
<keyword evidence="9 11" id="KW-0868">Chloride</keyword>
<feature type="transmembrane region" description="Helical" evidence="11">
    <location>
        <begin position="288"/>
        <end position="312"/>
    </location>
</feature>
<evidence type="ECO:0000259" key="12">
    <source>
        <dbReference type="PROSITE" id="PS51371"/>
    </source>
</evidence>
<evidence type="ECO:0000256" key="10">
    <source>
        <dbReference type="PROSITE-ProRule" id="PRU00703"/>
    </source>
</evidence>
<evidence type="ECO:0000256" key="11">
    <source>
        <dbReference type="RuleBase" id="RU361221"/>
    </source>
</evidence>
<organism evidence="13">
    <name type="scientific">Pseudo-nitzschia australis</name>
    <dbReference type="NCBI Taxonomy" id="44445"/>
    <lineage>
        <taxon>Eukaryota</taxon>
        <taxon>Sar</taxon>
        <taxon>Stramenopiles</taxon>
        <taxon>Ochrophyta</taxon>
        <taxon>Bacillariophyta</taxon>
        <taxon>Bacillariophyceae</taxon>
        <taxon>Bacillariophycidae</taxon>
        <taxon>Bacillariales</taxon>
        <taxon>Bacillariaceae</taxon>
        <taxon>Pseudo-nitzschia</taxon>
    </lineage>
</organism>
<keyword evidence="3 11" id="KW-0812">Transmembrane</keyword>
<feature type="domain" description="CBS" evidence="12">
    <location>
        <begin position="877"/>
        <end position="935"/>
    </location>
</feature>
<evidence type="ECO:0000313" key="13">
    <source>
        <dbReference type="EMBL" id="CAE0708904.1"/>
    </source>
</evidence>
<dbReference type="PANTHER" id="PTHR11689:SF161">
    <property type="entry name" value="CHLORIDE CHANNEL PROTEIN"/>
    <property type="match status" value="1"/>
</dbReference>
<feature type="transmembrane region" description="Helical" evidence="11">
    <location>
        <begin position="207"/>
        <end position="230"/>
    </location>
</feature>
<feature type="transmembrane region" description="Helical" evidence="11">
    <location>
        <begin position="413"/>
        <end position="433"/>
    </location>
</feature>
<dbReference type="PROSITE" id="PS51371">
    <property type="entry name" value="CBS"/>
    <property type="match status" value="2"/>
</dbReference>
<dbReference type="EMBL" id="HBIX01002196">
    <property type="protein sequence ID" value="CAE0708904.1"/>
    <property type="molecule type" value="Transcribed_RNA"/>
</dbReference>
<gene>
    <name evidence="13" type="ORF">PAUS00366_LOCUS1624</name>
</gene>
<evidence type="ECO:0000256" key="9">
    <source>
        <dbReference type="ARBA" id="ARBA00023214"/>
    </source>
</evidence>
<keyword evidence="8 11" id="KW-0472">Membrane</keyword>
<feature type="transmembrane region" description="Helical" evidence="11">
    <location>
        <begin position="481"/>
        <end position="500"/>
    </location>
</feature>
<feature type="transmembrane region" description="Helical" evidence="11">
    <location>
        <begin position="126"/>
        <end position="152"/>
    </location>
</feature>
<dbReference type="Gene3D" id="3.10.580.10">
    <property type="entry name" value="CBS-domain"/>
    <property type="match status" value="1"/>
</dbReference>
<keyword evidence="7 10" id="KW-0129">CBS domain</keyword>
<feature type="transmembrane region" description="Helical" evidence="11">
    <location>
        <begin position="77"/>
        <end position="97"/>
    </location>
</feature>
<evidence type="ECO:0000256" key="4">
    <source>
        <dbReference type="ARBA" id="ARBA00022737"/>
    </source>
</evidence>
<evidence type="ECO:0000256" key="1">
    <source>
        <dbReference type="ARBA" id="ARBA00004141"/>
    </source>
</evidence>
<feature type="domain" description="CBS" evidence="12">
    <location>
        <begin position="626"/>
        <end position="683"/>
    </location>
</feature>
<dbReference type="InterPro" id="IPR014743">
    <property type="entry name" value="Cl-channel_core"/>
</dbReference>
<dbReference type="SUPFAM" id="SSF54631">
    <property type="entry name" value="CBS-domain pair"/>
    <property type="match status" value="1"/>
</dbReference>
<dbReference type="InterPro" id="IPR051280">
    <property type="entry name" value="Cl-channel/antiporter"/>
</dbReference>
<dbReference type="SMART" id="SM00116">
    <property type="entry name" value="CBS"/>
    <property type="match status" value="2"/>
</dbReference>
<dbReference type="PRINTS" id="PR00762">
    <property type="entry name" value="CLCHANNEL"/>
</dbReference>
<feature type="transmembrane region" description="Helical" evidence="11">
    <location>
        <begin position="371"/>
        <end position="392"/>
    </location>
</feature>
<evidence type="ECO:0000256" key="8">
    <source>
        <dbReference type="ARBA" id="ARBA00023136"/>
    </source>
</evidence>
<evidence type="ECO:0000256" key="3">
    <source>
        <dbReference type="ARBA" id="ARBA00022692"/>
    </source>
</evidence>
<dbReference type="PANTHER" id="PTHR11689">
    <property type="entry name" value="CHLORIDE CHANNEL PROTEIN CLC FAMILY MEMBER"/>
    <property type="match status" value="1"/>
</dbReference>
<reference evidence="13" key="1">
    <citation type="submission" date="2021-01" db="EMBL/GenBank/DDBJ databases">
        <authorList>
            <person name="Corre E."/>
            <person name="Pelletier E."/>
            <person name="Niang G."/>
            <person name="Scheremetjew M."/>
            <person name="Finn R."/>
            <person name="Kale V."/>
            <person name="Holt S."/>
            <person name="Cochrane G."/>
            <person name="Meng A."/>
            <person name="Brown T."/>
            <person name="Cohen L."/>
        </authorList>
    </citation>
    <scope>NUCLEOTIDE SEQUENCE</scope>
    <source>
        <strain evidence="13">10249 10 AB</strain>
    </source>
</reference>
<dbReference type="InterPro" id="IPR001807">
    <property type="entry name" value="ClC"/>
</dbReference>
<evidence type="ECO:0000256" key="7">
    <source>
        <dbReference type="ARBA" id="ARBA00023122"/>
    </source>
</evidence>
<dbReference type="InterPro" id="IPR000644">
    <property type="entry name" value="CBS_dom"/>
</dbReference>
<proteinExistence type="inferred from homology"/>
<keyword evidence="5 11" id="KW-1133">Transmembrane helix</keyword>
<comment type="subcellular location">
    <subcellularLocation>
        <location evidence="1 11">Membrane</location>
        <topology evidence="1 11">Multi-pass membrane protein</topology>
    </subcellularLocation>
</comment>
<dbReference type="Pfam" id="PF00654">
    <property type="entry name" value="Voltage_CLC"/>
    <property type="match status" value="1"/>
</dbReference>
<evidence type="ECO:0000256" key="5">
    <source>
        <dbReference type="ARBA" id="ARBA00022989"/>
    </source>
</evidence>
<dbReference type="AlphaFoldDB" id="A0A7S4EF64"/>
<keyword evidence="6 11" id="KW-0406">Ion transport</keyword>
<comment type="similarity">
    <text evidence="11">Belongs to the chloride channel (TC 2.A.49) family.</text>
</comment>
<sequence length="942" mass="102895">MAQGTNGTTNPNDETVCLLSAKEKILSKPKNANKRKNSDGSLDFERIVNDYSIRAKKELSSGDNDGTPISSKDTTRWVLTIVCALISGLTTIVIVSASEKLVAWRTRTLAGWLTMSSNNDTEQSYALWYVFAAYCLVSLLLADAAATLCLYWPGVPEAVGSGIPEVKAYLNGIRVKKFNNPTLLVVKMVGSVLSVGSSMAVGMEGPLVMIGAYAGATLAQCSMGLSLLVLKMKVFKSWLKYGNKSTSGELSAKINCIDEEEDPILHWLWVKATGDLSYFANDAERRKLITIGAACGFAASFGAPIGGMLFIMDDISTFFDQDMFLRILVANTVGTFCLAYYRGNLSDYGAISFGSYKDDSGNSLHHRFLDIPFWIIIGISGGVLGGGFCKAFGNIKKASSKRFNTKGLKMIRISYISLVNSIVMFLLPMMSWVCKDGTSQNAEAAEQQFNCEIGQTNQMATIFFGSRGKAIVRILSNPSQFYASTLAIVGSVFYVLMLYTNTTSIPSGLFTPIVISGASLGGALGVWLQENFDENIDPSTFALLGVGAMMAGIQRSTVSTCVILVEGTGQMRILLPVMIVVVISNYIAQFIHKDGVYEVLVKLKGFPYLSHDVGDCYDVFTVRAIMNSPPITVREKERAFRLVEILRNSTHNGFPVINAHGHFKGLVRRKQIVALMECGIFEKVGPGDDAVEESIRTSASWVGSCSSKEGKGLMNFAYHIKDDRYNHVVEEVDVEERNTAAKWKDAVKQVGMILKENKRRLGGDITMPMVDVSKLDTSNFLEHDDFDAGIDGGGDDVESDGENDQEVDDIARVSYYKAKKSSSNDNDNTTDIMLRSTEDRPMKGFARVGMNPKTNVVVLSWLNSDNKNDVVDLAAVMNRGAFSVTEDFPVSKAYTLFTLLGLRWIVVVGGPDGSTVVGLLTRESFIASNLKEKTEVDTRAFQ</sequence>
<feature type="transmembrane region" description="Helical" evidence="11">
    <location>
        <begin position="572"/>
        <end position="591"/>
    </location>
</feature>
<evidence type="ECO:0000256" key="6">
    <source>
        <dbReference type="ARBA" id="ARBA00023065"/>
    </source>
</evidence>
<dbReference type="Pfam" id="PF00571">
    <property type="entry name" value="CBS"/>
    <property type="match status" value="2"/>
</dbReference>